<organism evidence="2 3">
    <name type="scientific">Candidatus Scatomorpha intestinavium</name>
    <dbReference type="NCBI Taxonomy" id="2840922"/>
    <lineage>
        <taxon>Bacteria</taxon>
        <taxon>Bacillati</taxon>
        <taxon>Bacillota</taxon>
        <taxon>Clostridia</taxon>
        <taxon>Eubacteriales</taxon>
        <taxon>Candidatus Scatomorpha</taxon>
    </lineage>
</organism>
<dbReference type="Pfam" id="PF07136">
    <property type="entry name" value="DUF1385"/>
    <property type="match status" value="1"/>
</dbReference>
<feature type="transmembrane region" description="Helical" evidence="1">
    <location>
        <begin position="155"/>
        <end position="172"/>
    </location>
</feature>
<dbReference type="PANTHER" id="PTHR42867">
    <property type="entry name" value="MEMBRANE PROTEIN-RELATED"/>
    <property type="match status" value="1"/>
</dbReference>
<protein>
    <submittedName>
        <fullName evidence="2">DUF1385 domain-containing protein</fullName>
    </submittedName>
</protein>
<feature type="transmembrane region" description="Helical" evidence="1">
    <location>
        <begin position="216"/>
        <end position="235"/>
    </location>
</feature>
<evidence type="ECO:0000313" key="2">
    <source>
        <dbReference type="EMBL" id="HIQ79365.1"/>
    </source>
</evidence>
<evidence type="ECO:0000313" key="3">
    <source>
        <dbReference type="Proteomes" id="UP000824262"/>
    </source>
</evidence>
<dbReference type="AlphaFoldDB" id="A0A9D0ZF24"/>
<keyword evidence="1" id="KW-1133">Transmembrane helix</keyword>
<dbReference type="InterPro" id="IPR010787">
    <property type="entry name" value="DUF1385"/>
</dbReference>
<name>A0A9D0ZF24_9FIRM</name>
<proteinExistence type="predicted"/>
<dbReference type="Proteomes" id="UP000824262">
    <property type="component" value="Unassembled WGS sequence"/>
</dbReference>
<evidence type="ECO:0000256" key="1">
    <source>
        <dbReference type="SAM" id="Phobius"/>
    </source>
</evidence>
<reference evidence="2" key="1">
    <citation type="submission" date="2020-10" db="EMBL/GenBank/DDBJ databases">
        <authorList>
            <person name="Gilroy R."/>
        </authorList>
    </citation>
    <scope>NUCLEOTIDE SEQUENCE</scope>
    <source>
        <strain evidence="2">ChiBcolR7-354</strain>
    </source>
</reference>
<reference evidence="2" key="2">
    <citation type="journal article" date="2021" name="PeerJ">
        <title>Extensive microbial diversity within the chicken gut microbiome revealed by metagenomics and culture.</title>
        <authorList>
            <person name="Gilroy R."/>
            <person name="Ravi A."/>
            <person name="Getino M."/>
            <person name="Pursley I."/>
            <person name="Horton D.L."/>
            <person name="Alikhan N.F."/>
            <person name="Baker D."/>
            <person name="Gharbi K."/>
            <person name="Hall N."/>
            <person name="Watson M."/>
            <person name="Adriaenssens E.M."/>
            <person name="Foster-Nyarko E."/>
            <person name="Jarju S."/>
            <person name="Secka A."/>
            <person name="Antonio M."/>
            <person name="Oren A."/>
            <person name="Chaudhuri R.R."/>
            <person name="La Ragione R."/>
            <person name="Hildebrand F."/>
            <person name="Pallen M.J."/>
        </authorList>
    </citation>
    <scope>NUCLEOTIDE SEQUENCE</scope>
    <source>
        <strain evidence="2">ChiBcolR7-354</strain>
    </source>
</reference>
<keyword evidence="1" id="KW-0472">Membrane</keyword>
<feature type="transmembrane region" description="Helical" evidence="1">
    <location>
        <begin position="115"/>
        <end position="143"/>
    </location>
</feature>
<accession>A0A9D0ZF24</accession>
<gene>
    <name evidence="2" type="ORF">IAB77_08935</name>
</gene>
<sequence length="316" mass="35244">MSKKNDNGVCFRTSIGGQALMEGILMRGPDRQAIVCRTKDGLVEKTEPIKPLKERCALFGWPIIRGVAVFADSMLKGMKALTYSASLLPEDEQEEPDKFDMWLEKKLGSEKAEKAVIGIAAVLGVVLAVALFIILPTFIIGLIPGLEGHYTLRNLLEGVLKLAILLVYLYLCSNMKDMKRLFSYHGAEHKTIFCYEKGLPLTVENVRPQSRFHPRCGTSFLLVAIIVGILVGMLIQLDNTLLRMLCRLALLPLTVGISYEINRWAGRHDNALSSFLSWPGRQLQHLTTKEPDDGMMECAIRAMELVIPEQKGSDAW</sequence>
<comment type="caution">
    <text evidence="2">The sequence shown here is derived from an EMBL/GenBank/DDBJ whole genome shotgun (WGS) entry which is preliminary data.</text>
</comment>
<keyword evidence="1" id="KW-0812">Transmembrane</keyword>
<dbReference type="EMBL" id="DVGA01000099">
    <property type="protein sequence ID" value="HIQ79365.1"/>
    <property type="molecule type" value="Genomic_DNA"/>
</dbReference>
<dbReference type="PANTHER" id="PTHR42867:SF1">
    <property type="entry name" value="MEMBRANE PROTEIN-RELATED"/>
    <property type="match status" value="1"/>
</dbReference>